<dbReference type="AlphaFoldDB" id="A0A5C5RE70"/>
<feature type="region of interest" description="Disordered" evidence="1">
    <location>
        <begin position="1"/>
        <end position="63"/>
    </location>
</feature>
<evidence type="ECO:0000313" key="4">
    <source>
        <dbReference type="Proteomes" id="UP000317291"/>
    </source>
</evidence>
<feature type="compositionally biased region" description="Basic and acidic residues" evidence="1">
    <location>
        <begin position="1"/>
        <end position="16"/>
    </location>
</feature>
<protein>
    <submittedName>
        <fullName evidence="3">Type IV secretion protein Rhs</fullName>
    </submittedName>
</protein>
<reference evidence="3 4" key="1">
    <citation type="submission" date="2019-06" db="EMBL/GenBank/DDBJ databases">
        <title>Tsukamurella conjunctivitidis sp. nov., Tsukamurella assacharolytica sp. nov. and Tsukamurella sputae sp. nov. isolated from patients with conjunctivitis, bacteraemia (lymphoma) and respiratory infection (sputum) in Hong Kong.</title>
        <authorList>
            <person name="Teng J.L.L."/>
            <person name="Lee H.H."/>
            <person name="Fong J.Y.H."/>
            <person name="Fok K.M.N."/>
            <person name="Lau S.K.P."/>
            <person name="Woo P.C.Y."/>
        </authorList>
    </citation>
    <scope>NUCLEOTIDE SEQUENCE [LARGE SCALE GENOMIC DNA]</scope>
    <source>
        <strain evidence="3 4">HKU71</strain>
    </source>
</reference>
<accession>A0A5C5RE70</accession>
<name>A0A5C5RE70_9ACTN</name>
<organism evidence="3 4">
    <name type="scientific">Tsukamurella asaccharolytica</name>
    <dbReference type="NCBI Taxonomy" id="2592067"/>
    <lineage>
        <taxon>Bacteria</taxon>
        <taxon>Bacillati</taxon>
        <taxon>Actinomycetota</taxon>
        <taxon>Actinomycetes</taxon>
        <taxon>Mycobacteriales</taxon>
        <taxon>Tsukamurellaceae</taxon>
        <taxon>Tsukamurella</taxon>
    </lineage>
</organism>
<gene>
    <name evidence="3" type="ORF">FK529_06095</name>
</gene>
<evidence type="ECO:0000259" key="2">
    <source>
        <dbReference type="Pfam" id="PF14410"/>
    </source>
</evidence>
<keyword evidence="4" id="KW-1185">Reference proteome</keyword>
<dbReference type="Proteomes" id="UP000317291">
    <property type="component" value="Unassembled WGS sequence"/>
</dbReference>
<dbReference type="InterPro" id="IPR026835">
    <property type="entry name" value="YqcG_C"/>
</dbReference>
<feature type="domain" description="Toxin YqcG C-terminal" evidence="2">
    <location>
        <begin position="1"/>
        <end position="51"/>
    </location>
</feature>
<evidence type="ECO:0000313" key="3">
    <source>
        <dbReference type="EMBL" id="TWS20884.1"/>
    </source>
</evidence>
<dbReference type="EMBL" id="VIGW01000002">
    <property type="protein sequence ID" value="TWS20884.1"/>
    <property type="molecule type" value="Genomic_DNA"/>
</dbReference>
<feature type="compositionally biased region" description="Basic and acidic residues" evidence="1">
    <location>
        <begin position="48"/>
        <end position="57"/>
    </location>
</feature>
<dbReference type="Pfam" id="PF14410">
    <property type="entry name" value="GH-E"/>
    <property type="match status" value="1"/>
</dbReference>
<proteinExistence type="predicted"/>
<sequence length="63" mass="7267">MGHTTGDEYRKLHDAYMRGPENGGITEKQFLEEYTDTDLYEASTPERNSSHIDEDRTPLPPRP</sequence>
<dbReference type="OrthoDB" id="4818302at2"/>
<comment type="caution">
    <text evidence="3">The sequence shown here is derived from an EMBL/GenBank/DDBJ whole genome shotgun (WGS) entry which is preliminary data.</text>
</comment>
<evidence type="ECO:0000256" key="1">
    <source>
        <dbReference type="SAM" id="MobiDB-lite"/>
    </source>
</evidence>